<dbReference type="STRING" id="1077947.SAMN05216227_10132"/>
<dbReference type="Pfam" id="PF13091">
    <property type="entry name" value="PLDc_2"/>
    <property type="match status" value="1"/>
</dbReference>
<dbReference type="InterPro" id="IPR025202">
    <property type="entry name" value="PLD-like_dom"/>
</dbReference>
<reference evidence="2 3" key="1">
    <citation type="submission" date="2016-10" db="EMBL/GenBank/DDBJ databases">
        <authorList>
            <person name="de Groot N.N."/>
        </authorList>
    </citation>
    <scope>NUCLEOTIDE SEQUENCE [LARGE SCALE GENOMIC DNA]</scope>
    <source>
        <strain evidence="2 3">CGMCC 1.10836</strain>
    </source>
</reference>
<proteinExistence type="predicted"/>
<dbReference type="Proteomes" id="UP000183002">
    <property type="component" value="Unassembled WGS sequence"/>
</dbReference>
<dbReference type="EMBL" id="FOCO01000013">
    <property type="protein sequence ID" value="SEN39134.1"/>
    <property type="molecule type" value="Genomic_DNA"/>
</dbReference>
<dbReference type="Gene3D" id="3.30.870.10">
    <property type="entry name" value="Endonuclease Chain A"/>
    <property type="match status" value="1"/>
</dbReference>
<keyword evidence="3" id="KW-1185">Reference proteome</keyword>
<evidence type="ECO:0000313" key="2">
    <source>
        <dbReference type="EMBL" id="SEN39134.1"/>
    </source>
</evidence>
<dbReference type="SUPFAM" id="SSF56024">
    <property type="entry name" value="Phospholipase D/nuclease"/>
    <property type="match status" value="1"/>
</dbReference>
<evidence type="ECO:0000259" key="1">
    <source>
        <dbReference type="Pfam" id="PF13091"/>
    </source>
</evidence>
<feature type="domain" description="Phospholipase D-like" evidence="1">
    <location>
        <begin position="29"/>
        <end position="183"/>
    </location>
</feature>
<dbReference type="RefSeq" id="WP_050518133.1">
    <property type="nucleotide sequence ID" value="NZ_FOCO01000013.1"/>
</dbReference>
<accession>A0A1H8G5V0</accession>
<evidence type="ECO:0000313" key="3">
    <source>
        <dbReference type="Proteomes" id="UP000183002"/>
    </source>
</evidence>
<sequence>MKKVLFSSIDGGSVHQGLILAQLDEIMTIAQATSDIITLEVMTFAFAGTDIATAMETLVAQCDTIHIKILADWSQGAPKSPSVVSRLAAHPSGRITLKYKLDLPYSTDPISERVSWRYHTSHGMLHHKTMLMTRAGHAERLILGSFNWSARGAVAYENTLLLVRDGVTDVVLDAFCAEFAALWGDFFASVAPAQAA</sequence>
<gene>
    <name evidence="2" type="ORF">SAMN05216227_10132</name>
</gene>
<organism evidence="2 3">
    <name type="scientific">Pseudorhodobacter antarcticus</name>
    <dbReference type="NCBI Taxonomy" id="1077947"/>
    <lineage>
        <taxon>Bacteria</taxon>
        <taxon>Pseudomonadati</taxon>
        <taxon>Pseudomonadota</taxon>
        <taxon>Alphaproteobacteria</taxon>
        <taxon>Rhodobacterales</taxon>
        <taxon>Paracoccaceae</taxon>
        <taxon>Pseudorhodobacter</taxon>
    </lineage>
</organism>
<name>A0A1H8G5V0_9RHOB</name>
<dbReference type="AlphaFoldDB" id="A0A1H8G5V0"/>
<protein>
    <submittedName>
        <fullName evidence="2">PLD-like domain-containing protein</fullName>
    </submittedName>
</protein>